<dbReference type="InterPro" id="IPR015424">
    <property type="entry name" value="PyrdxlP-dep_Trfase"/>
</dbReference>
<evidence type="ECO:0000313" key="8">
    <source>
        <dbReference type="Proteomes" id="UP000316181"/>
    </source>
</evidence>
<proteinExistence type="inferred from homology"/>
<keyword evidence="8" id="KW-1185">Reference proteome</keyword>
<dbReference type="GO" id="GO:0031071">
    <property type="term" value="F:cysteine desulfurase activity"/>
    <property type="evidence" value="ECO:0007669"/>
    <property type="project" value="UniProtKB-EC"/>
</dbReference>
<comment type="catalytic activity">
    <reaction evidence="4">
        <text>(sulfur carrier)-H + L-cysteine = (sulfur carrier)-SH + L-alanine</text>
        <dbReference type="Rhea" id="RHEA:43892"/>
        <dbReference type="Rhea" id="RHEA-COMP:14737"/>
        <dbReference type="Rhea" id="RHEA-COMP:14739"/>
        <dbReference type="ChEBI" id="CHEBI:29917"/>
        <dbReference type="ChEBI" id="CHEBI:35235"/>
        <dbReference type="ChEBI" id="CHEBI:57972"/>
        <dbReference type="ChEBI" id="CHEBI:64428"/>
        <dbReference type="EC" id="2.8.1.7"/>
    </reaction>
</comment>
<evidence type="ECO:0000313" key="7">
    <source>
        <dbReference type="EMBL" id="TQK76510.1"/>
    </source>
</evidence>
<dbReference type="SUPFAM" id="SSF53383">
    <property type="entry name" value="PLP-dependent transferases"/>
    <property type="match status" value="1"/>
</dbReference>
<dbReference type="RefSeq" id="WP_425467246.1">
    <property type="nucleotide sequence ID" value="NZ_BAAATB010000002.1"/>
</dbReference>
<evidence type="ECO:0000256" key="3">
    <source>
        <dbReference type="ARBA" id="ARBA00022898"/>
    </source>
</evidence>
<comment type="caution">
    <text evidence="7">The sequence shown here is derived from an EMBL/GenBank/DDBJ whole genome shotgun (WGS) entry which is preliminary data.</text>
</comment>
<keyword evidence="7" id="KW-0456">Lyase</keyword>
<evidence type="ECO:0000256" key="2">
    <source>
        <dbReference type="ARBA" id="ARBA00010447"/>
    </source>
</evidence>
<comment type="similarity">
    <text evidence="2">Belongs to the class-V pyridoxal-phosphate-dependent aminotransferase family. Csd subfamily.</text>
</comment>
<sequence length="491" mass="50700">MTYVGYVSESCTPLEASAPACGFAAKPRAAEQGPALLEAVGASTSVPLANGTWATYANLDLAASAPALRAVADRVNTTLQWYASVHRGAGYLSQVSTSLYEAARLSLGAFVGARPDDEVLITRNTTDSINLLARSVPGRILVLDIEHHANLLPWQAAAGGATVLNALPTQAATIAALEDELAVGDYALLAVTGASNVTGEILPLAQVAEIAHSHGARLFVDAAQLAPHRPIDIAATGVDYVALSGHKLYAPYGAGALIGRIDWLDDAEPYLRGGGAVTNVTTRGAEWQRGVARHEAGSPNVIGAVALATAAETLQAVGFAALQAHEAALVGRLHQGLATIPGVRVARIWEDSADRVAVVTFALAGLEPGFVAAYLSAEHGIGVRDGRFCAHPLLRKLGLDQGAVRASVGASTTGEHVERLIAAVRWLATGQPIREYEVRDGAWTLRHDTRPIPSGLHLDHLIDTAAAGCTPAVAPAVAPAAGCTPATEPAS</sequence>
<dbReference type="PROSITE" id="PS00595">
    <property type="entry name" value="AA_TRANSFER_CLASS_5"/>
    <property type="match status" value="1"/>
</dbReference>
<reference evidence="7 8" key="1">
    <citation type="submission" date="2019-06" db="EMBL/GenBank/DDBJ databases">
        <title>Sequencing the genomes of 1000 actinobacteria strains.</title>
        <authorList>
            <person name="Klenk H.-P."/>
        </authorList>
    </citation>
    <scope>NUCLEOTIDE SEQUENCE [LARGE SCALE GENOMIC DNA]</scope>
    <source>
        <strain evidence="7 8">DSM 10596</strain>
    </source>
</reference>
<dbReference type="PANTHER" id="PTHR43586">
    <property type="entry name" value="CYSTEINE DESULFURASE"/>
    <property type="match status" value="1"/>
</dbReference>
<accession>A0A542SPG8</accession>
<dbReference type="Proteomes" id="UP000316181">
    <property type="component" value="Unassembled WGS sequence"/>
</dbReference>
<evidence type="ECO:0000256" key="1">
    <source>
        <dbReference type="ARBA" id="ARBA00001933"/>
    </source>
</evidence>
<organism evidence="7 8">
    <name type="scientific">Rarobacter incanus</name>
    <dbReference type="NCBI Taxonomy" id="153494"/>
    <lineage>
        <taxon>Bacteria</taxon>
        <taxon>Bacillati</taxon>
        <taxon>Actinomycetota</taxon>
        <taxon>Actinomycetes</taxon>
        <taxon>Micrococcales</taxon>
        <taxon>Rarobacteraceae</taxon>
        <taxon>Rarobacter</taxon>
    </lineage>
</organism>
<dbReference type="GO" id="GO:0016829">
    <property type="term" value="F:lyase activity"/>
    <property type="evidence" value="ECO:0007669"/>
    <property type="project" value="UniProtKB-KW"/>
</dbReference>
<name>A0A542SPG8_9MICO</name>
<dbReference type="InterPro" id="IPR000192">
    <property type="entry name" value="Aminotrans_V_dom"/>
</dbReference>
<evidence type="ECO:0000256" key="5">
    <source>
        <dbReference type="RuleBase" id="RU004504"/>
    </source>
</evidence>
<gene>
    <name evidence="7" type="ORF">FB389_1186</name>
</gene>
<evidence type="ECO:0000256" key="4">
    <source>
        <dbReference type="ARBA" id="ARBA00050776"/>
    </source>
</evidence>
<dbReference type="InterPro" id="IPR015422">
    <property type="entry name" value="PyrdxlP-dep_Trfase_small"/>
</dbReference>
<keyword evidence="3" id="KW-0663">Pyridoxal phosphate</keyword>
<dbReference type="Gene3D" id="3.40.640.10">
    <property type="entry name" value="Type I PLP-dependent aspartate aminotransferase-like (Major domain)"/>
    <property type="match status" value="1"/>
</dbReference>
<protein>
    <submittedName>
        <fullName evidence="7">Selenocysteine lyase/cysteine desulfurase</fullName>
    </submittedName>
</protein>
<dbReference type="AlphaFoldDB" id="A0A542SPG8"/>
<feature type="domain" description="Aminotransferase class V" evidence="6">
    <location>
        <begin position="58"/>
        <end position="420"/>
    </location>
</feature>
<comment type="cofactor">
    <cofactor evidence="1 5">
        <name>pyridoxal 5'-phosphate</name>
        <dbReference type="ChEBI" id="CHEBI:597326"/>
    </cofactor>
</comment>
<dbReference type="Pfam" id="PF00266">
    <property type="entry name" value="Aminotran_5"/>
    <property type="match status" value="1"/>
</dbReference>
<dbReference type="Gene3D" id="3.90.1150.10">
    <property type="entry name" value="Aspartate Aminotransferase, domain 1"/>
    <property type="match status" value="1"/>
</dbReference>
<dbReference type="InterPro" id="IPR020578">
    <property type="entry name" value="Aminotrans_V_PyrdxlP_BS"/>
</dbReference>
<dbReference type="EMBL" id="VFNV01000001">
    <property type="protein sequence ID" value="TQK76510.1"/>
    <property type="molecule type" value="Genomic_DNA"/>
</dbReference>
<dbReference type="InterPro" id="IPR015421">
    <property type="entry name" value="PyrdxlP-dep_Trfase_major"/>
</dbReference>
<evidence type="ECO:0000259" key="6">
    <source>
        <dbReference type="Pfam" id="PF00266"/>
    </source>
</evidence>
<dbReference type="PANTHER" id="PTHR43586:SF8">
    <property type="entry name" value="CYSTEINE DESULFURASE 1, CHLOROPLASTIC"/>
    <property type="match status" value="1"/>
</dbReference>